<feature type="region of interest" description="Disordered" evidence="1">
    <location>
        <begin position="1464"/>
        <end position="1484"/>
    </location>
</feature>
<organism evidence="2 3">
    <name type="scientific">Sinanodonta woodiana</name>
    <name type="common">Chinese pond mussel</name>
    <name type="synonym">Anodonta woodiana</name>
    <dbReference type="NCBI Taxonomy" id="1069815"/>
    <lineage>
        <taxon>Eukaryota</taxon>
        <taxon>Metazoa</taxon>
        <taxon>Spiralia</taxon>
        <taxon>Lophotrochozoa</taxon>
        <taxon>Mollusca</taxon>
        <taxon>Bivalvia</taxon>
        <taxon>Autobranchia</taxon>
        <taxon>Heteroconchia</taxon>
        <taxon>Palaeoheterodonta</taxon>
        <taxon>Unionida</taxon>
        <taxon>Unionoidea</taxon>
        <taxon>Unionidae</taxon>
        <taxon>Unioninae</taxon>
        <taxon>Sinanodonta</taxon>
    </lineage>
</organism>
<name>A0ABD3WEA3_SINWO</name>
<feature type="compositionally biased region" description="Polar residues" evidence="1">
    <location>
        <begin position="559"/>
        <end position="578"/>
    </location>
</feature>
<evidence type="ECO:0000313" key="2">
    <source>
        <dbReference type="EMBL" id="KAL3871548.1"/>
    </source>
</evidence>
<accession>A0ABD3WEA3</accession>
<gene>
    <name evidence="2" type="ORF">ACJMK2_039539</name>
</gene>
<sequence length="1484" mass="165229">MAAARHHFSPSSAKGSKLHSENLDENTTDTDEEVSEEEAEMTQQGIHHEHNQSSTSKGTRKSKRSRKQTRSYSPDTVKKSLKSKLKKRKRKGGNSNSATTFNRPCDKLPNGMPFSCYLCKSPYVCNDTVRSLKKKKQSRHMPYPRCKINPQTGQEMLLCNACGLAFDRPIRQKKPKKVLSEKERDDYLTKARQFAKALVEKFGEPAASRLYCPPITDRICGCIQKYIMVNDEICETRGQELIEMLRKALQLSKEKCYSTADTAASSRKSRSKNVGLGSGHKRSKIYTEFVLKSRSHLKKEIGLCERGSQRILLYSNNFLHKTLKTEKNSSRLLKRKFLEKLVTFSEILAKPCCVYNCVMMAATHCRLLEKWRERALTSQAEARRVMAEMLTPAGGNRVNCNLFISLVTGCSKQTIHRVKQQMQTTQGDKEPPVHGLRKYWQEVQQKQGKSDTTKASQKTSPVASTVTVATTSTTTTASESTGPISDIATNAAKNAQAVTSVVPANSVAEPARHIATTNPTASDVQHQCHLMKIQQHLVEHHLQLQQILKQHLIQKNHIHNSSPSSHANTTPTDRQSYVNSQNQTLRHMAALQRTSMQPIQGTQQILTPLNMPVQSQFAQNQPSQQIPCRQVQTSCNAQIYSAQPPLQVQIQTLQAPSTTQNQSIQAPYLTQIPQMQTSHSTQIHQMSASQHPRIHPTSVQTLIPHFQAPQPSWITQLQQLQASSQPQINQVQVSSQAPIQTIHVSSQNPPQTFQLLMPGPTQLQTNIPQGAPVQHILDNCSQNSFQAVQTMQPNCGNQNQISDNLHTQLQQFINLNQQISTHSQLMSNLVYMSNQSQYPVMNTMPPNQYQSIMNMSDTNSSQSQQAYNPFSAVRSQLQQGQNQIQTLSTKLPCPANQVQPVLSGTQVSSTAANSAVITLPIQMLSSHPVSTTAMVTQGDNQHNSTIQAQGYVKSTILDHQRNTNDKLYQKSPSVSQDFGSHIPIQTTSSHHVQNVRTISRKVNQAVQTVNSANPRNSQSTQIQRMAQRLVKTPVPLQATKQSVRQALIHTSIQNKFAEQLQNLQTSTASANNPHQHYFVETQNTRALQQSVQESFEQPSISGMILPNTQTPNESLEQQNQRYQWQMQMQNASALLQRDGYIEHGLRGVGHVHMQNKQPCENQQRQAAENRSLLHKSKDINSHRQNEMSMSSDRHAVARSCNPAIIGGHKLYAVGSTAGFELQQVGHQPMEVDSHVDDELMLQTSNSQSLAFTGNSLHELLKRASPSISIHSHTSQLQSNSRHSTTQKENKEGRPISYLNMSSARHSGVEMNSIPNANGNKCPRKATIAIPNAVISKITVDAAASANISMQTHDGSGGKTAHNQNRSNQIFSKQEEATCFDSSERQSRANDSSEESGKLKAARGSISFKMKTQRSKGLVSHTFRKVQSKDGKLLMQSGKNTFTQRQPTSGHSILQDILEAPPKFTSSQLIEEATKTSKTAGQSSY</sequence>
<keyword evidence="3" id="KW-1185">Reference proteome</keyword>
<evidence type="ECO:0000313" key="3">
    <source>
        <dbReference type="Proteomes" id="UP001634394"/>
    </source>
</evidence>
<feature type="compositionally biased region" description="Basic residues" evidence="1">
    <location>
        <begin position="79"/>
        <end position="92"/>
    </location>
</feature>
<reference evidence="2 3" key="1">
    <citation type="submission" date="2024-11" db="EMBL/GenBank/DDBJ databases">
        <title>Chromosome-level genome assembly of the freshwater bivalve Anodonta woodiana.</title>
        <authorList>
            <person name="Chen X."/>
        </authorList>
    </citation>
    <scope>NUCLEOTIDE SEQUENCE [LARGE SCALE GENOMIC DNA]</scope>
    <source>
        <strain evidence="2">MN2024</strain>
        <tissue evidence="2">Gills</tissue>
    </source>
</reference>
<feature type="compositionally biased region" description="Acidic residues" evidence="1">
    <location>
        <begin position="23"/>
        <end position="40"/>
    </location>
</feature>
<feature type="region of interest" description="Disordered" evidence="1">
    <location>
        <begin position="1"/>
        <end position="104"/>
    </location>
</feature>
<protein>
    <submittedName>
        <fullName evidence="2">Uncharacterized protein</fullName>
    </submittedName>
</protein>
<comment type="caution">
    <text evidence="2">The sequence shown here is derived from an EMBL/GenBank/DDBJ whole genome shotgun (WGS) entry which is preliminary data.</text>
</comment>
<feature type="region of interest" description="Disordered" evidence="1">
    <location>
        <begin position="1268"/>
        <end position="1294"/>
    </location>
</feature>
<feature type="region of interest" description="Disordered" evidence="1">
    <location>
        <begin position="1374"/>
        <end position="1401"/>
    </location>
</feature>
<dbReference type="Proteomes" id="UP001634394">
    <property type="component" value="Unassembled WGS sequence"/>
</dbReference>
<proteinExistence type="predicted"/>
<feature type="compositionally biased region" description="Polar residues" evidence="1">
    <location>
        <begin position="1475"/>
        <end position="1484"/>
    </location>
</feature>
<evidence type="ECO:0000256" key="1">
    <source>
        <dbReference type="SAM" id="MobiDB-lite"/>
    </source>
</evidence>
<feature type="compositionally biased region" description="Polar residues" evidence="1">
    <location>
        <begin position="1268"/>
        <end position="1283"/>
    </location>
</feature>
<feature type="region of interest" description="Disordered" evidence="1">
    <location>
        <begin position="558"/>
        <end position="578"/>
    </location>
</feature>
<feature type="compositionally biased region" description="Basic residues" evidence="1">
    <location>
        <begin position="58"/>
        <end position="69"/>
    </location>
</feature>
<dbReference type="EMBL" id="JBJQND010000007">
    <property type="protein sequence ID" value="KAL3871548.1"/>
    <property type="molecule type" value="Genomic_DNA"/>
</dbReference>